<evidence type="ECO:0000313" key="2">
    <source>
        <dbReference type="EMBL" id="MBA4542005.1"/>
    </source>
</evidence>
<protein>
    <submittedName>
        <fullName evidence="2">Phage portal protein</fullName>
    </submittedName>
</protein>
<evidence type="ECO:0000313" key="3">
    <source>
        <dbReference type="Proteomes" id="UP000530514"/>
    </source>
</evidence>
<sequence>MRYKYNKKLFKGEHQEIFKTYTNQLKRDLGQDVLYVASNIAGIICKKSADFLFGEKPIFSAGNSENSPEQAKLNEYVDNNHLHITNYESALSNAYRGDSFYKIMWRQEYGGELPQDIDPFRVFISAQNAEYVFPQTDPNDATRIIAYHIAYPQQIVGDNVPPQVPGSGYIPTNNTQALAQVPNVRHEWILNVESHYPGEIRYRKFKMDEVQYDANLGEVVTWRITEEIDAGKDPVITGVPFPLVVHVPNYATDDTWEGIDDLSEHYGLLEEINNRLTRIAAILDKHSDPAMAVPAGSLQEDENGNPVFYPGRDKMFEVMDKNDIIPQYITWDGQLQAAFEELKMVVDQLLMNAEIPPVALGRDNSGTSGASGLSIKFRMNSLLAKINRKRQYYEKGLKQVLFIAQLLEQARRKATRKPVDFTPTIPRIHFKDGLPRDDMELAQIASIRTGGKPTWSQKTAIMVLDDKTDAQAQQELDAIQQDEQATRRFRRSSGRKRSAV</sequence>
<comment type="caution">
    <text evidence="2">The sequence shown here is derived from an EMBL/GenBank/DDBJ whole genome shotgun (WGS) entry which is preliminary data.</text>
</comment>
<name>A0A7W1X8F3_9BACL</name>
<proteinExistence type="predicted"/>
<gene>
    <name evidence="2" type="ORF">H1164_03700</name>
</gene>
<evidence type="ECO:0000256" key="1">
    <source>
        <dbReference type="SAM" id="MobiDB-lite"/>
    </source>
</evidence>
<dbReference type="AlphaFoldDB" id="A0A7W1X8F3"/>
<feature type="region of interest" description="Disordered" evidence="1">
    <location>
        <begin position="478"/>
        <end position="500"/>
    </location>
</feature>
<reference evidence="2 3" key="1">
    <citation type="submission" date="2020-07" db="EMBL/GenBank/DDBJ databases">
        <authorList>
            <person name="Feng H."/>
        </authorList>
    </citation>
    <scope>NUCLEOTIDE SEQUENCE [LARGE SCALE GENOMIC DNA]</scope>
    <source>
        <strain evidence="3">s-11</strain>
    </source>
</reference>
<accession>A0A7W1X8F3</accession>
<organism evidence="2 3">
    <name type="scientific">Thermoactinomyces daqus</name>
    <dbReference type="NCBI Taxonomy" id="1329516"/>
    <lineage>
        <taxon>Bacteria</taxon>
        <taxon>Bacillati</taxon>
        <taxon>Bacillota</taxon>
        <taxon>Bacilli</taxon>
        <taxon>Bacillales</taxon>
        <taxon>Thermoactinomycetaceae</taxon>
        <taxon>Thermoactinomyces</taxon>
    </lineage>
</organism>
<dbReference type="OrthoDB" id="2514584at2"/>
<feature type="compositionally biased region" description="Basic residues" evidence="1">
    <location>
        <begin position="487"/>
        <end position="500"/>
    </location>
</feature>
<dbReference type="Pfam" id="PF05133">
    <property type="entry name" value="SPP1_portal"/>
    <property type="match status" value="1"/>
</dbReference>
<keyword evidence="3" id="KW-1185">Reference proteome</keyword>
<dbReference type="EMBL" id="JACEIP010000004">
    <property type="protein sequence ID" value="MBA4542005.1"/>
    <property type="molecule type" value="Genomic_DNA"/>
</dbReference>
<dbReference type="Proteomes" id="UP000530514">
    <property type="component" value="Unassembled WGS sequence"/>
</dbReference>
<dbReference type="InterPro" id="IPR021145">
    <property type="entry name" value="Portal_protein_SPP1_Gp6-like"/>
</dbReference>